<reference evidence="2 3" key="1">
    <citation type="submission" date="2024-09" db="EMBL/GenBank/DDBJ databases">
        <authorList>
            <person name="Sun Q."/>
            <person name="Mori K."/>
        </authorList>
    </citation>
    <scope>NUCLEOTIDE SEQUENCE [LARGE SCALE GENOMIC DNA]</scope>
    <source>
        <strain evidence="2 3">NCAIM B.02604</strain>
    </source>
</reference>
<dbReference type="RefSeq" id="WP_377458244.1">
    <property type="nucleotide sequence ID" value="NZ_JBHLUB010000018.1"/>
</dbReference>
<dbReference type="Pfam" id="PF04203">
    <property type="entry name" value="Sortase"/>
    <property type="match status" value="1"/>
</dbReference>
<dbReference type="Gene3D" id="2.40.260.10">
    <property type="entry name" value="Sortase"/>
    <property type="match status" value="1"/>
</dbReference>
<keyword evidence="1" id="KW-0378">Hydrolase</keyword>
<dbReference type="InterPro" id="IPR042001">
    <property type="entry name" value="Sortase_F"/>
</dbReference>
<organism evidence="2 3">
    <name type="scientific">Micrococcoides hystricis</name>
    <dbReference type="NCBI Taxonomy" id="1572761"/>
    <lineage>
        <taxon>Bacteria</taxon>
        <taxon>Bacillati</taxon>
        <taxon>Actinomycetota</taxon>
        <taxon>Actinomycetes</taxon>
        <taxon>Micrococcales</taxon>
        <taxon>Micrococcaceae</taxon>
        <taxon>Micrococcoides</taxon>
    </lineage>
</organism>
<keyword evidence="3" id="KW-1185">Reference proteome</keyword>
<accession>A0ABV6P906</accession>
<evidence type="ECO:0000313" key="3">
    <source>
        <dbReference type="Proteomes" id="UP001589862"/>
    </source>
</evidence>
<evidence type="ECO:0000256" key="1">
    <source>
        <dbReference type="ARBA" id="ARBA00022801"/>
    </source>
</evidence>
<dbReference type="EMBL" id="JBHLUB010000018">
    <property type="protein sequence ID" value="MFC0581555.1"/>
    <property type="molecule type" value="Genomic_DNA"/>
</dbReference>
<dbReference type="Proteomes" id="UP001589862">
    <property type="component" value="Unassembled WGS sequence"/>
</dbReference>
<dbReference type="InterPro" id="IPR023365">
    <property type="entry name" value="Sortase_dom-sf"/>
</dbReference>
<evidence type="ECO:0000313" key="2">
    <source>
        <dbReference type="EMBL" id="MFC0581555.1"/>
    </source>
</evidence>
<dbReference type="SUPFAM" id="SSF63817">
    <property type="entry name" value="Sortase"/>
    <property type="match status" value="1"/>
</dbReference>
<proteinExistence type="predicted"/>
<comment type="caution">
    <text evidence="2">The sequence shown here is derived from an EMBL/GenBank/DDBJ whole genome shotgun (WGS) entry which is preliminary data.</text>
</comment>
<gene>
    <name evidence="2" type="ORF">ACFFFR_04010</name>
</gene>
<dbReference type="CDD" id="cd05829">
    <property type="entry name" value="Sortase_F"/>
    <property type="match status" value="1"/>
</dbReference>
<sequence length="163" mass="18073">MSAYRGKDRIVHAPLDPVGLNSHGYLVPDFNRAGWYAQNGWKQQKPGVKGPAIIAAHVNQLDGEGAVIDDHFAKLHTLVPGDKISVRYSSEDVVSFTVVKSQAVDKVVATDMNGEVAESIWDPGEDKPYLRLFTCDEDTPWVQGHYVGNWVVWAEDATLNRKN</sequence>
<name>A0ABV6P906_9MICC</name>
<dbReference type="InterPro" id="IPR005754">
    <property type="entry name" value="Sortase"/>
</dbReference>
<protein>
    <submittedName>
        <fullName evidence="2">Class F sortase</fullName>
    </submittedName>
</protein>